<accession>A0A2T7E526</accession>
<proteinExistence type="predicted"/>
<feature type="region of interest" description="Disordered" evidence="7">
    <location>
        <begin position="138"/>
        <end position="165"/>
    </location>
</feature>
<dbReference type="STRING" id="1504633.A0A2T7E526"/>
<evidence type="ECO:0008006" key="12">
    <source>
        <dbReference type="Google" id="ProtNLM"/>
    </source>
</evidence>
<gene>
    <name evidence="10" type="ORF">GQ55_3G026900</name>
</gene>
<feature type="compositionally biased region" description="Basic residues" evidence="7">
    <location>
        <begin position="1184"/>
        <end position="1199"/>
    </location>
</feature>
<dbReference type="Proteomes" id="UP000244336">
    <property type="component" value="Chromosome 3"/>
</dbReference>
<keyword evidence="3 6" id="KW-0863">Zinc-finger</keyword>
<sequence>MDAAEPREGSDRTLDASPAAAPAPAADEVEMEAADCGAAVGQPAAARAASEAEAGEGTAAERARDVGASVSEARVEVDEGGAAGEEHATKSEANGVDEGGAAGEGRSAVSATKEVNEGSVSGEVQDADPVVSEAKMEVDETGAASKENSPASTVSECEVNGGSVPGAAHDLATVVSEAKMEVDETGAASKENSAASTVNGCEANGVSVPGAAQDLAPVASEVMMEVDGGCIQEQECTAAAAAGEVKMEEGDGRVVNQGPAPPAAGLQVKEDVGECLVGRYIGRGAPGHAGILIGKVASYNSTTRVYSVVFEDGHGEDLGLPQLQEFLMSDENGALGMKVSCRKRKLDLLVSSGSVSEVKEPASTRQRVDGCETSARPDAQKHGGCGSDMSEDVESSSNSSDFTKEEPSEPCPPVQAVELPPSSGDIPVPEESISYLFSVYNFLRSFSVQLFLSPFGMDDFVAAINCTVQNNLLDAVHVSLLRALRRLLESKSAEGSQLASNCLKYLDWTLLDSLTWPTFLLEYLYVMSCIKNLGGRSFGRSLLATEYYKLPVPMKLRMLQILCDHVIESDELKTELEDREGYNEEMEYEMDSSTLLEAGSRAVSTRASKASAYKKMDDLQNLESAPNVTNPEDTAANASQDGNSDDCRICSMDGTLVCCDGCPWAYHSRCIGQNKAFLPQGEWFCPECVVNKLGPTSSRIERGARGAQMFGIDLCGRLFLGTCDYLLVIGTSSDAESYARYYNRYDVVKVLQRLALSDAYGDICKQIEEYWKHLLGIVQSERSKVGKEIGVSHTPQSSMLSFTPTKAGDGSGWTTLKDGGSSKTVALPQTNVQQKFVASEEQKCMSSLGAVTENNADVCNRTLSAQDNIHNAPRNRAFAPSVVSSISHQNGSVVTGVYNIAQAQPAQSTSRPDLSTYVGTNSMPREGTVSTISAKAESFCPSYQGKQHLQLFAERSGNMSGGKSAKLLSFKPQAYMNLYNHGNIAASAAANLAVITSDEGKISASKLTANPRKRMAADNSLQLKAFSSAAAQFVWPSTEKKLMEVPRDRCGWCLACRSSAIGNKKACFLNMATANAAKGSARILSAMHVIKNSDSHFPSIVAYLANMEESLRGLLVGSLQHVQQKERWHQQLQEASNCRTVVPLLLELESNIRGVAFSASWLKPRDDWPVESPGLSAGSSRPAPYHKRGAGGRRSRRRSLALESGTSTDDDNSWTWWTGGNISKRTLQRGALLCSTIRKAARQGGKKRIAGLSYHEGSSFPRRSRQFAWRACVGLSQTSSQLALQVRYLDAHIRWKEFIPPDQIPSDGKSSDADLSSLRNAVICDKKIIDNKIRYALKFPNQKHLPVRVTKNILEAEGDQDEKRKLWFSENHVPLYMLREFEQNAGVSSLPTPDVWDSKCFTNFYPRRVRAYTGDVFSYLFHKGEVYPCTSCKKDVLYRDIVKCSSCQGNCHKECTSRSIVSKGGSATSTLTCKLCLQKRNLMLTSYNTNASYLRPQQKSTGQQQMTAPRIVFKVGSSHSAEPALKVEAQPVTKVKAQPATKVKAQPAAKVEAQPIVNVKTQPIAKVEVQPLAKVETLPITNVATPNIASVQAQPKTKAKNSKSEKPKKLKKVQAITYFGLVWKKNKTDKDDGSDFRANDIILKSKDGIGSSIKPTCCLCNKTYSPDFLYVRCERCRNWFHGDALQLEDERIGELVAYRCCRCRRRAIPQCPHSDDYTKPEPEFGEQTVATSSQSTMLSSEETFALADQDPLLASYGIVEPVGEETVDADLSANMLSFASGSNQKLSIRRAQTKNCEYLDQARSVNGYYIQDQPPGNGNINFSHMNEFSFSEADSVDASELLGWDFSQGTAYAALPDSTANHQANDNSCGSFAMDQYEPQTYFSFTELLEADDTQFDNAFGMSTGLQDDGNCTGNFNQQGAGFDEMSFMIEDGASNMNLPTDDPSPDVVACHKCQNTEPPPDLKCAVCDLHIHRQCSPWDENVPPAETGDWSCGACREWR</sequence>
<dbReference type="OrthoDB" id="784962at2759"/>
<keyword evidence="2" id="KW-0479">Metal-binding</keyword>
<dbReference type="PANTHER" id="PTHR46508">
    <property type="entry name" value="PHD FINGER FAMILY PROTEIN"/>
    <property type="match status" value="1"/>
</dbReference>
<dbReference type="InterPro" id="IPR056618">
    <property type="entry name" value="Chromo_PTM"/>
</dbReference>
<evidence type="ECO:0000259" key="9">
    <source>
        <dbReference type="PROSITE" id="PS50827"/>
    </source>
</evidence>
<evidence type="ECO:0000259" key="8">
    <source>
        <dbReference type="PROSITE" id="PS50016"/>
    </source>
</evidence>
<feature type="domain" description="PHD-type" evidence="8">
    <location>
        <begin position="644"/>
        <end position="691"/>
    </location>
</feature>
<dbReference type="CDD" id="cd15532">
    <property type="entry name" value="PHD2_CHD_II"/>
    <property type="match status" value="1"/>
</dbReference>
<evidence type="ECO:0000256" key="1">
    <source>
        <dbReference type="ARBA" id="ARBA00004123"/>
    </source>
</evidence>
<evidence type="ECO:0000256" key="3">
    <source>
        <dbReference type="ARBA" id="ARBA00022771"/>
    </source>
</evidence>
<dbReference type="InterPro" id="IPR011011">
    <property type="entry name" value="Znf_FYVE_PHD"/>
</dbReference>
<feature type="region of interest" description="Disordered" evidence="7">
    <location>
        <begin position="1"/>
        <end position="124"/>
    </location>
</feature>
<dbReference type="SUPFAM" id="SSF57903">
    <property type="entry name" value="FYVE/PHD zinc finger"/>
    <property type="match status" value="2"/>
</dbReference>
<dbReference type="EMBL" id="CM009751">
    <property type="protein sequence ID" value="PUZ62942.1"/>
    <property type="molecule type" value="Genomic_DNA"/>
</dbReference>
<feature type="compositionally biased region" description="Low complexity" evidence="7">
    <location>
        <begin position="34"/>
        <end position="58"/>
    </location>
</feature>
<dbReference type="Pfam" id="PF24294">
    <property type="entry name" value="Chromo_PTM"/>
    <property type="match status" value="1"/>
</dbReference>
<dbReference type="InterPro" id="IPR047365">
    <property type="entry name" value="Tudor_AtPTM-like"/>
</dbReference>
<dbReference type="Gramene" id="PUZ62942">
    <property type="protein sequence ID" value="PUZ62942"/>
    <property type="gene ID" value="GQ55_3G026900"/>
</dbReference>
<keyword evidence="11" id="KW-1185">Reference proteome</keyword>
<feature type="region of interest" description="Disordered" evidence="7">
    <location>
        <begin position="357"/>
        <end position="413"/>
    </location>
</feature>
<comment type="subcellular location">
    <subcellularLocation>
        <location evidence="1">Nucleus</location>
    </subcellularLocation>
</comment>
<keyword evidence="5" id="KW-0539">Nucleus</keyword>
<evidence type="ECO:0000256" key="2">
    <source>
        <dbReference type="ARBA" id="ARBA00022723"/>
    </source>
</evidence>
<dbReference type="InterPro" id="IPR018501">
    <property type="entry name" value="DDT_dom"/>
</dbReference>
<evidence type="ECO:0000313" key="11">
    <source>
        <dbReference type="Proteomes" id="UP000244336"/>
    </source>
</evidence>
<dbReference type="PROSITE" id="PS50827">
    <property type="entry name" value="DDT"/>
    <property type="match status" value="1"/>
</dbReference>
<organism evidence="10 11">
    <name type="scientific">Panicum hallii var. hallii</name>
    <dbReference type="NCBI Taxonomy" id="1504633"/>
    <lineage>
        <taxon>Eukaryota</taxon>
        <taxon>Viridiplantae</taxon>
        <taxon>Streptophyta</taxon>
        <taxon>Embryophyta</taxon>
        <taxon>Tracheophyta</taxon>
        <taxon>Spermatophyta</taxon>
        <taxon>Magnoliopsida</taxon>
        <taxon>Liliopsida</taxon>
        <taxon>Poales</taxon>
        <taxon>Poaceae</taxon>
        <taxon>PACMAD clade</taxon>
        <taxon>Panicoideae</taxon>
        <taxon>Panicodae</taxon>
        <taxon>Paniceae</taxon>
        <taxon>Panicinae</taxon>
        <taxon>Panicum</taxon>
        <taxon>Panicum sect. Panicum</taxon>
    </lineage>
</organism>
<dbReference type="GO" id="GO:0005634">
    <property type="term" value="C:nucleus"/>
    <property type="evidence" value="ECO:0007669"/>
    <property type="project" value="UniProtKB-SubCell"/>
</dbReference>
<feature type="compositionally biased region" description="Polar residues" evidence="7">
    <location>
        <begin position="146"/>
        <end position="155"/>
    </location>
</feature>
<dbReference type="Gene3D" id="3.30.40.10">
    <property type="entry name" value="Zinc/RING finger domain, C3HC4 (zinc finger)"/>
    <property type="match status" value="2"/>
</dbReference>
<reference evidence="10 11" key="1">
    <citation type="submission" date="2018-04" db="EMBL/GenBank/DDBJ databases">
        <title>WGS assembly of Panicum hallii var. hallii HAL2.</title>
        <authorList>
            <person name="Lovell J."/>
            <person name="Jenkins J."/>
            <person name="Lowry D."/>
            <person name="Mamidi S."/>
            <person name="Sreedasyam A."/>
            <person name="Weng X."/>
            <person name="Barry K."/>
            <person name="Bonette J."/>
            <person name="Campitelli B."/>
            <person name="Daum C."/>
            <person name="Gordon S."/>
            <person name="Gould B."/>
            <person name="Lipzen A."/>
            <person name="MacQueen A."/>
            <person name="Palacio-Mejia J."/>
            <person name="Plott C."/>
            <person name="Shakirov E."/>
            <person name="Shu S."/>
            <person name="Yoshinaga Y."/>
            <person name="Zane M."/>
            <person name="Rokhsar D."/>
            <person name="Grimwood J."/>
            <person name="Schmutz J."/>
            <person name="Juenger T."/>
        </authorList>
    </citation>
    <scope>NUCLEOTIDE SEQUENCE [LARGE SCALE GENOMIC DNA]</scope>
    <source>
        <strain evidence="11">cv. HAL2</strain>
    </source>
</reference>
<feature type="domain" description="DDT" evidence="9">
    <location>
        <begin position="430"/>
        <end position="490"/>
    </location>
</feature>
<dbReference type="Pfam" id="PF02791">
    <property type="entry name" value="DDT"/>
    <property type="match status" value="1"/>
</dbReference>
<feature type="compositionally biased region" description="Basic and acidic residues" evidence="7">
    <location>
        <begin position="1"/>
        <end position="14"/>
    </location>
</feature>
<evidence type="ECO:0000256" key="7">
    <source>
        <dbReference type="SAM" id="MobiDB-lite"/>
    </source>
</evidence>
<dbReference type="SMART" id="SM00571">
    <property type="entry name" value="DDT"/>
    <property type="match status" value="1"/>
</dbReference>
<feature type="region of interest" description="Disordered" evidence="7">
    <location>
        <begin position="1172"/>
        <end position="1210"/>
    </location>
</feature>
<protein>
    <recommendedName>
        <fullName evidence="12">PHD-type domain-containing protein</fullName>
    </recommendedName>
</protein>
<dbReference type="Pfam" id="PF00628">
    <property type="entry name" value="PHD"/>
    <property type="match status" value="1"/>
</dbReference>
<dbReference type="InterPro" id="IPR001965">
    <property type="entry name" value="Znf_PHD"/>
</dbReference>
<dbReference type="PROSITE" id="PS50016">
    <property type="entry name" value="ZF_PHD_2"/>
    <property type="match status" value="1"/>
</dbReference>
<dbReference type="Pfam" id="PF21743">
    <property type="entry name" value="PTM_DIR17_Tudor"/>
    <property type="match status" value="1"/>
</dbReference>
<name>A0A2T7E526_9POAL</name>
<evidence type="ECO:0000256" key="6">
    <source>
        <dbReference type="PROSITE-ProRule" id="PRU00146"/>
    </source>
</evidence>
<feature type="compositionally biased region" description="Low complexity" evidence="7">
    <location>
        <begin position="15"/>
        <end position="26"/>
    </location>
</feature>
<dbReference type="SMART" id="SM00249">
    <property type="entry name" value="PHD"/>
    <property type="match status" value="4"/>
</dbReference>
<evidence type="ECO:0000313" key="10">
    <source>
        <dbReference type="EMBL" id="PUZ62942.1"/>
    </source>
</evidence>
<dbReference type="PANTHER" id="PTHR46508:SF1">
    <property type="entry name" value="PHD FINGER FAMILY PROTEIN"/>
    <property type="match status" value="1"/>
</dbReference>
<dbReference type="InterPro" id="IPR019787">
    <property type="entry name" value="Znf_PHD-finger"/>
</dbReference>
<evidence type="ECO:0000256" key="4">
    <source>
        <dbReference type="ARBA" id="ARBA00022833"/>
    </source>
</evidence>
<dbReference type="InterPro" id="IPR013083">
    <property type="entry name" value="Znf_RING/FYVE/PHD"/>
</dbReference>
<dbReference type="PROSITE" id="PS01359">
    <property type="entry name" value="ZF_PHD_1"/>
    <property type="match status" value="1"/>
</dbReference>
<evidence type="ECO:0000256" key="5">
    <source>
        <dbReference type="ARBA" id="ARBA00023242"/>
    </source>
</evidence>
<feature type="compositionally biased region" description="Basic and acidic residues" evidence="7">
    <location>
        <begin position="357"/>
        <end position="370"/>
    </location>
</feature>
<keyword evidence="4" id="KW-0862">Zinc</keyword>
<dbReference type="InterPro" id="IPR019786">
    <property type="entry name" value="Zinc_finger_PHD-type_CS"/>
</dbReference>
<feature type="region of interest" description="Disordered" evidence="7">
    <location>
        <begin position="622"/>
        <end position="642"/>
    </location>
</feature>
<dbReference type="GO" id="GO:0008270">
    <property type="term" value="F:zinc ion binding"/>
    <property type="evidence" value="ECO:0007669"/>
    <property type="project" value="UniProtKB-KW"/>
</dbReference>